<accession>A0A0T9FR16</accession>
<evidence type="ECO:0000313" key="2">
    <source>
        <dbReference type="EMBL" id="CFE40926.1"/>
    </source>
</evidence>
<evidence type="ECO:0000313" key="12">
    <source>
        <dbReference type="Proteomes" id="UP000044938"/>
    </source>
</evidence>
<dbReference type="Proteomes" id="UP000046947">
    <property type="component" value="Unassembled WGS sequence"/>
</dbReference>
<evidence type="ECO:0000313" key="18">
    <source>
        <dbReference type="Proteomes" id="UP000049023"/>
    </source>
</evidence>
<evidence type="ECO:0000313" key="10">
    <source>
        <dbReference type="EMBL" id="COW76465.1"/>
    </source>
</evidence>
<protein>
    <submittedName>
        <fullName evidence="9">Uncharacterized protein</fullName>
    </submittedName>
</protein>
<evidence type="ECO:0000256" key="1">
    <source>
        <dbReference type="SAM" id="MobiDB-lite"/>
    </source>
</evidence>
<organism evidence="9 11">
    <name type="scientific">Mycobacterium tuberculosis</name>
    <dbReference type="NCBI Taxonomy" id="1773"/>
    <lineage>
        <taxon>Bacteria</taxon>
        <taxon>Bacillati</taxon>
        <taxon>Actinomycetota</taxon>
        <taxon>Actinomycetes</taxon>
        <taxon>Mycobacteriales</taxon>
        <taxon>Mycobacteriaceae</taxon>
        <taxon>Mycobacterium</taxon>
        <taxon>Mycobacterium tuberculosis complex</taxon>
    </lineage>
</organism>
<dbReference type="EMBL" id="CSAE01000586">
    <property type="protein sequence ID" value="COW57715.1"/>
    <property type="molecule type" value="Genomic_DNA"/>
</dbReference>
<dbReference type="Proteomes" id="UP000048600">
    <property type="component" value="Unassembled WGS sequence"/>
</dbReference>
<dbReference type="Proteomes" id="UP000038802">
    <property type="component" value="Unassembled WGS sequence"/>
</dbReference>
<evidence type="ECO:0000313" key="15">
    <source>
        <dbReference type="Proteomes" id="UP000048289"/>
    </source>
</evidence>
<dbReference type="EMBL" id="CFOH01000150">
    <property type="protein sequence ID" value="CFE48835.1"/>
    <property type="molecule type" value="Genomic_DNA"/>
</dbReference>
<dbReference type="EMBL" id="CHKL01000185">
    <property type="protein sequence ID" value="COW22928.1"/>
    <property type="molecule type" value="Genomic_DNA"/>
</dbReference>
<dbReference type="Proteomes" id="UP000045842">
    <property type="component" value="Unassembled WGS sequence"/>
</dbReference>
<evidence type="ECO:0000313" key="11">
    <source>
        <dbReference type="Proteomes" id="UP000038802"/>
    </source>
</evidence>
<dbReference type="EMBL" id="CFOE01000382">
    <property type="protein sequence ID" value="CFE40926.1"/>
    <property type="molecule type" value="Genomic_DNA"/>
</dbReference>
<dbReference type="EMBL" id="CNFU01000285">
    <property type="protein sequence ID" value="CKR55106.1"/>
    <property type="molecule type" value="Genomic_DNA"/>
</dbReference>
<dbReference type="EMBL" id="CNFT01000377">
    <property type="protein sequence ID" value="CKR61097.1"/>
    <property type="molecule type" value="Genomic_DNA"/>
</dbReference>
<evidence type="ECO:0000313" key="8">
    <source>
        <dbReference type="EMBL" id="COW22928.1"/>
    </source>
</evidence>
<dbReference type="EMBL" id="CSAD01000192">
    <property type="protein sequence ID" value="COV36465.1"/>
    <property type="molecule type" value="Genomic_DNA"/>
</dbReference>
<gene>
    <name evidence="7" type="ORF">ERS007679_01696</name>
    <name evidence="2" type="ORF">ERS007681_02697</name>
    <name evidence="3" type="ORF">ERS007688_01244</name>
    <name evidence="9" type="ORF">ERS007703_03877</name>
    <name evidence="10" type="ORF">ERS007720_03232</name>
    <name evidence="8" type="ORF">ERS007741_01888</name>
    <name evidence="6" type="ORF">ERS027646_00497</name>
    <name evidence="5" type="ORF">ERS027659_01838</name>
    <name evidence="4" type="ORF">ERS027661_01606</name>
</gene>
<reference evidence="9" key="1">
    <citation type="submission" date="2015-03" db="EMBL/GenBank/DDBJ databases">
        <authorList>
            <person name="Murphy D."/>
        </authorList>
    </citation>
    <scope>NUCLEOTIDE SEQUENCE [LARGE SCALE GENOMIC DNA]</scope>
    <source>
        <strain evidence="9">K00500041</strain>
    </source>
</reference>
<dbReference type="Proteomes" id="UP000050164">
    <property type="component" value="Unassembled WGS sequence"/>
</dbReference>
<dbReference type="EMBL" id="CNGE01000050">
    <property type="protein sequence ID" value="CKR71515.1"/>
    <property type="molecule type" value="Genomic_DNA"/>
</dbReference>
<feature type="compositionally biased region" description="Low complexity" evidence="1">
    <location>
        <begin position="47"/>
        <end position="62"/>
    </location>
</feature>
<feature type="region of interest" description="Disordered" evidence="1">
    <location>
        <begin position="20"/>
        <end position="62"/>
    </location>
</feature>
<dbReference type="EMBL" id="CSAJ01000496">
    <property type="protein sequence ID" value="COW76465.1"/>
    <property type="molecule type" value="Genomic_DNA"/>
</dbReference>
<dbReference type="AlphaFoldDB" id="A0A0T9FR16"/>
<evidence type="ECO:0000313" key="3">
    <source>
        <dbReference type="EMBL" id="CFE48835.1"/>
    </source>
</evidence>
<evidence type="ECO:0000313" key="4">
    <source>
        <dbReference type="EMBL" id="CKR55106.1"/>
    </source>
</evidence>
<proteinExistence type="predicted"/>
<evidence type="ECO:0000313" key="7">
    <source>
        <dbReference type="EMBL" id="COV36465.1"/>
    </source>
</evidence>
<dbReference type="Proteomes" id="UP000048948">
    <property type="component" value="Unassembled WGS sequence"/>
</dbReference>
<name>A0A0T9FR16_MYCTX</name>
<dbReference type="Proteomes" id="UP000049023">
    <property type="component" value="Unassembled WGS sequence"/>
</dbReference>
<sequence length="62" mass="6305">MVAATPTASTGRIDASVTAMSMARPPKRSVSGPVTMRPRAPTRIGVATSSDASALDSDMSRA</sequence>
<evidence type="ECO:0000313" key="9">
    <source>
        <dbReference type="EMBL" id="COW57715.1"/>
    </source>
</evidence>
<evidence type="ECO:0000313" key="13">
    <source>
        <dbReference type="Proteomes" id="UP000045842"/>
    </source>
</evidence>
<evidence type="ECO:0000313" key="5">
    <source>
        <dbReference type="EMBL" id="CKR61097.1"/>
    </source>
</evidence>
<evidence type="ECO:0000313" key="16">
    <source>
        <dbReference type="Proteomes" id="UP000048600"/>
    </source>
</evidence>
<dbReference type="Proteomes" id="UP000044938">
    <property type="component" value="Unassembled WGS sequence"/>
</dbReference>
<evidence type="ECO:0000313" key="19">
    <source>
        <dbReference type="Proteomes" id="UP000050164"/>
    </source>
</evidence>
<evidence type="ECO:0000313" key="17">
    <source>
        <dbReference type="Proteomes" id="UP000048948"/>
    </source>
</evidence>
<evidence type="ECO:0000313" key="14">
    <source>
        <dbReference type="Proteomes" id="UP000046947"/>
    </source>
</evidence>
<reference evidence="11 12" key="2">
    <citation type="submission" date="2015-03" db="EMBL/GenBank/DDBJ databases">
        <authorList>
            <consortium name="Pathogen Informatics"/>
        </authorList>
    </citation>
    <scope>NUCLEOTIDE SEQUENCE [LARGE SCALE GENOMIC DNA]</scope>
    <source>
        <strain evidence="6 17">Bir 172</strain>
        <strain evidence="5 19">Bir 185</strain>
        <strain evidence="4 18">Bir 187</strain>
        <strain evidence="7 13">G09801536</strain>
        <strain evidence="2 15">G09901357</strain>
        <strain evidence="3 14">H09601792</strain>
        <strain evidence="11">K00500041</strain>
        <strain evidence="10 12">M09401471</strain>
        <strain evidence="8 16">P00601463</strain>
    </source>
</reference>
<dbReference type="Proteomes" id="UP000048289">
    <property type="component" value="Unassembled WGS sequence"/>
</dbReference>
<evidence type="ECO:0000313" key="6">
    <source>
        <dbReference type="EMBL" id="CKR71515.1"/>
    </source>
</evidence>